<organism evidence="8 9">
    <name type="scientific">Linderina pennispora</name>
    <dbReference type="NCBI Taxonomy" id="61395"/>
    <lineage>
        <taxon>Eukaryota</taxon>
        <taxon>Fungi</taxon>
        <taxon>Fungi incertae sedis</taxon>
        <taxon>Zoopagomycota</taxon>
        <taxon>Kickxellomycotina</taxon>
        <taxon>Kickxellomycetes</taxon>
        <taxon>Kickxellales</taxon>
        <taxon>Kickxellaceae</taxon>
        <taxon>Linderina</taxon>
    </lineage>
</organism>
<protein>
    <recommendedName>
        <fullName evidence="6">Decapping nuclease</fullName>
        <ecNumber evidence="6">3.6.1.-</ecNumber>
    </recommendedName>
</protein>
<keyword evidence="6" id="KW-0694">RNA-binding</keyword>
<keyword evidence="6" id="KW-0479">Metal-binding</keyword>
<keyword evidence="6" id="KW-0539">Nucleus</keyword>
<evidence type="ECO:0000256" key="3">
    <source>
        <dbReference type="ARBA" id="ARBA00044676"/>
    </source>
</evidence>
<evidence type="ECO:0000313" key="8">
    <source>
        <dbReference type="EMBL" id="ORX66856.1"/>
    </source>
</evidence>
<dbReference type="EMBL" id="MCFD01000014">
    <property type="protein sequence ID" value="ORX66856.1"/>
    <property type="molecule type" value="Genomic_DNA"/>
</dbReference>
<dbReference type="PANTHER" id="PTHR12395:SF9">
    <property type="entry name" value="DECAPPING AND EXORIBONUCLEASE PROTEIN"/>
    <property type="match status" value="1"/>
</dbReference>
<dbReference type="AlphaFoldDB" id="A0A1Y1W0U1"/>
<dbReference type="GO" id="GO:0046872">
    <property type="term" value="F:metal ion binding"/>
    <property type="evidence" value="ECO:0007669"/>
    <property type="project" value="UniProtKB-KW"/>
</dbReference>
<comment type="cofactor">
    <cofactor evidence="1 6">
        <name>a divalent metal cation</name>
        <dbReference type="ChEBI" id="CHEBI:60240"/>
    </cofactor>
</comment>
<comment type="subcellular location">
    <subcellularLocation>
        <location evidence="6">Nucleus</location>
    </subcellularLocation>
</comment>
<comment type="similarity">
    <text evidence="2 6">Belongs to the DXO/Dom3Z family.</text>
</comment>
<dbReference type="STRING" id="61395.A0A1Y1W0U1"/>
<dbReference type="GO" id="GO:0034353">
    <property type="term" value="F:mRNA 5'-diphosphatase activity"/>
    <property type="evidence" value="ECO:0007669"/>
    <property type="project" value="TreeGrafter"/>
</dbReference>
<evidence type="ECO:0000256" key="1">
    <source>
        <dbReference type="ARBA" id="ARBA00001968"/>
    </source>
</evidence>
<dbReference type="GO" id="GO:0000166">
    <property type="term" value="F:nucleotide binding"/>
    <property type="evidence" value="ECO:0007669"/>
    <property type="project" value="UniProtKB-KW"/>
</dbReference>
<evidence type="ECO:0000313" key="9">
    <source>
        <dbReference type="Proteomes" id="UP000193922"/>
    </source>
</evidence>
<dbReference type="Proteomes" id="UP000193922">
    <property type="component" value="Unassembled WGS sequence"/>
</dbReference>
<dbReference type="EC" id="3.6.1.-" evidence="6"/>
<dbReference type="GO" id="GO:0004518">
    <property type="term" value="F:nuclease activity"/>
    <property type="evidence" value="ECO:0007669"/>
    <property type="project" value="UniProtKB-KW"/>
</dbReference>
<evidence type="ECO:0000256" key="5">
    <source>
        <dbReference type="ARBA" id="ARBA00048124"/>
    </source>
</evidence>
<comment type="catalytic activity">
    <reaction evidence="4">
        <text>a 5'-end triphospho-ribonucleoside in mRNA + H2O = a 5'-end phospho-ribonucleoside in mRNA + diphosphate + H(+)</text>
        <dbReference type="Rhea" id="RHEA:78683"/>
        <dbReference type="Rhea" id="RHEA-COMP:15692"/>
        <dbReference type="Rhea" id="RHEA-COMP:17164"/>
        <dbReference type="ChEBI" id="CHEBI:15377"/>
        <dbReference type="ChEBI" id="CHEBI:15378"/>
        <dbReference type="ChEBI" id="CHEBI:33019"/>
        <dbReference type="ChEBI" id="CHEBI:138282"/>
        <dbReference type="ChEBI" id="CHEBI:167618"/>
    </reaction>
    <physiologicalReaction direction="left-to-right" evidence="4">
        <dbReference type="Rhea" id="RHEA:78684"/>
    </physiologicalReaction>
</comment>
<comment type="catalytic activity">
    <reaction evidence="5">
        <text>a 5'-end NAD(+)-phospho-ribonucleoside in mRNA + H2O = a 5'-end phospho-ribonucleoside in mRNA + NAD(+) + H(+)</text>
        <dbReference type="Rhea" id="RHEA:60880"/>
        <dbReference type="Rhea" id="RHEA-COMP:15692"/>
        <dbReference type="Rhea" id="RHEA-COMP:15698"/>
        <dbReference type="ChEBI" id="CHEBI:15377"/>
        <dbReference type="ChEBI" id="CHEBI:15378"/>
        <dbReference type="ChEBI" id="CHEBI:57540"/>
        <dbReference type="ChEBI" id="CHEBI:138282"/>
        <dbReference type="ChEBI" id="CHEBI:144029"/>
    </reaction>
    <physiologicalReaction direction="left-to-right" evidence="5">
        <dbReference type="Rhea" id="RHEA:60881"/>
    </physiologicalReaction>
</comment>
<gene>
    <name evidence="8" type="ORF">DL89DRAFT_226424</name>
</gene>
<dbReference type="GO" id="GO:0110155">
    <property type="term" value="P:NAD-cap decapping"/>
    <property type="evidence" value="ECO:0007669"/>
    <property type="project" value="TreeGrafter"/>
</dbReference>
<evidence type="ECO:0000256" key="2">
    <source>
        <dbReference type="ARBA" id="ARBA00006562"/>
    </source>
</evidence>
<dbReference type="InterPro" id="IPR013961">
    <property type="entry name" value="RAI1"/>
</dbReference>
<accession>A0A1Y1W0U1</accession>
<comment type="function">
    <text evidence="6">Decapping enzyme for NAD-capped RNAs: specifically hydrolyzes the nicotinamide adenine dinucleotide (NAD) cap from a subset of RNAs by removing the entire NAD moiety from the 5'-end of an NAD-capped RNA.</text>
</comment>
<keyword evidence="6" id="KW-0540">Nuclease</keyword>
<feature type="domain" description="RAI1-like" evidence="7">
    <location>
        <begin position="2"/>
        <end position="258"/>
    </location>
</feature>
<keyword evidence="9" id="KW-1185">Reference proteome</keyword>
<comment type="catalytic activity">
    <reaction evidence="3">
        <text>a 5'-end (N(7)-methyl 5'-triphosphoguanosine)-ribonucleoside-ribonucleotide in mRNA + H2O = a (N(7)-methyl 5'-triphosphoguanosine)-nucleoside + a 5'-end phospho-ribonucleoside in mRNA + H(+)</text>
        <dbReference type="Rhea" id="RHEA:66928"/>
        <dbReference type="Rhea" id="RHEA-COMP:15692"/>
        <dbReference type="Rhea" id="RHEA-COMP:17313"/>
        <dbReference type="ChEBI" id="CHEBI:15377"/>
        <dbReference type="ChEBI" id="CHEBI:15378"/>
        <dbReference type="ChEBI" id="CHEBI:138282"/>
        <dbReference type="ChEBI" id="CHEBI:172876"/>
        <dbReference type="ChEBI" id="CHEBI:172877"/>
    </reaction>
    <physiologicalReaction direction="left-to-right" evidence="3">
        <dbReference type="Rhea" id="RHEA:66929"/>
    </physiologicalReaction>
</comment>
<evidence type="ECO:0000259" key="7">
    <source>
        <dbReference type="Pfam" id="PF08652"/>
    </source>
</evidence>
<dbReference type="GO" id="GO:0003723">
    <property type="term" value="F:RNA binding"/>
    <property type="evidence" value="ECO:0007669"/>
    <property type="project" value="UniProtKB-KW"/>
</dbReference>
<proteinExistence type="inferred from homology"/>
<dbReference type="InterPro" id="IPR039039">
    <property type="entry name" value="RAI1-like_fam"/>
</dbReference>
<keyword evidence="6" id="KW-0547">Nucleotide-binding</keyword>
<dbReference type="GO" id="GO:0005634">
    <property type="term" value="C:nucleus"/>
    <property type="evidence" value="ECO:0007669"/>
    <property type="project" value="UniProtKB-SubCell"/>
</dbReference>
<keyword evidence="6" id="KW-0378">Hydrolase</keyword>
<comment type="caution">
    <text evidence="8">The sequence shown here is derived from an EMBL/GenBank/DDBJ whole genome shotgun (WGS) entry which is preliminary data.</text>
</comment>
<name>A0A1Y1W0U1_9FUNG</name>
<dbReference type="GO" id="GO:0000956">
    <property type="term" value="P:nuclear-transcribed mRNA catabolic process"/>
    <property type="evidence" value="ECO:0007669"/>
    <property type="project" value="TreeGrafter"/>
</dbReference>
<evidence type="ECO:0000256" key="6">
    <source>
        <dbReference type="RuleBase" id="RU367113"/>
    </source>
</evidence>
<dbReference type="OrthoDB" id="5853397at2759"/>
<dbReference type="RefSeq" id="XP_040740815.1">
    <property type="nucleotide sequence ID" value="XM_040884811.1"/>
</dbReference>
<sequence>MYRGMLTRMFTTPYSLRDSWSMNAMRVGKTIYIEDNVTDDMIAQRDGSSAWHQKLMYSGYRFETLSTIDKPPSQLLPKDPALEQRANRIVDTHEEYCSVFKITLGNNSIISGAEVDCIDREKPAEFPNRYYRELKTSGLLDSPRKIETFERFKLLKFWAQSFIAGIPTVTVGFRGDDGVLQSVQDFKTLDIPRLVRNKKRMWEASVCMNFADRLLSSIKQNVVKDGPETQYRIAYDSNSQEISITRMENMPSFLTAEYYSKISQ</sequence>
<dbReference type="Pfam" id="PF08652">
    <property type="entry name" value="RAI1"/>
    <property type="match status" value="1"/>
</dbReference>
<dbReference type="GO" id="GO:0005829">
    <property type="term" value="C:cytosol"/>
    <property type="evidence" value="ECO:0007669"/>
    <property type="project" value="TreeGrafter"/>
</dbReference>
<dbReference type="GeneID" id="63801459"/>
<reference evidence="8 9" key="1">
    <citation type="submission" date="2016-07" db="EMBL/GenBank/DDBJ databases">
        <title>Pervasive Adenine N6-methylation of Active Genes in Fungi.</title>
        <authorList>
            <consortium name="DOE Joint Genome Institute"/>
            <person name="Mondo S.J."/>
            <person name="Dannebaum R.O."/>
            <person name="Kuo R.C."/>
            <person name="Labutti K."/>
            <person name="Haridas S."/>
            <person name="Kuo A."/>
            <person name="Salamov A."/>
            <person name="Ahrendt S.R."/>
            <person name="Lipzen A."/>
            <person name="Sullivan W."/>
            <person name="Andreopoulos W.B."/>
            <person name="Clum A."/>
            <person name="Lindquist E."/>
            <person name="Daum C."/>
            <person name="Ramamoorthy G.K."/>
            <person name="Gryganskyi A."/>
            <person name="Culley D."/>
            <person name="Magnuson J.K."/>
            <person name="James T.Y."/>
            <person name="O'Malley M.A."/>
            <person name="Stajich J.E."/>
            <person name="Spatafora J.W."/>
            <person name="Visel A."/>
            <person name="Grigoriev I.V."/>
        </authorList>
    </citation>
    <scope>NUCLEOTIDE SEQUENCE [LARGE SCALE GENOMIC DNA]</scope>
    <source>
        <strain evidence="8 9">ATCC 12442</strain>
    </source>
</reference>
<evidence type="ECO:0000256" key="4">
    <source>
        <dbReference type="ARBA" id="ARBA00044692"/>
    </source>
</evidence>
<dbReference type="PANTHER" id="PTHR12395">
    <property type="entry name" value="DOM-3 RELATED"/>
    <property type="match status" value="1"/>
</dbReference>